<evidence type="ECO:0000313" key="1">
    <source>
        <dbReference type="EMBL" id="ASN81247.1"/>
    </source>
</evidence>
<reference evidence="1 2" key="1">
    <citation type="submission" date="2017-05" db="EMBL/GenBank/DDBJ databases">
        <title>The complete genome sequence of Deinococcus ficus isolated from the rhizosphere of the Ficus religiosa L. in Taiwan.</title>
        <authorList>
            <person name="Wu K.-M."/>
            <person name="Liao T.-L."/>
            <person name="Liu Y.-M."/>
            <person name="Young C.-C."/>
            <person name="Tsai S.-F."/>
        </authorList>
    </citation>
    <scope>NUCLEOTIDE SEQUENCE [LARGE SCALE GENOMIC DNA]</scope>
    <source>
        <strain evidence="1 2">CC-FR2-10</strain>
    </source>
</reference>
<evidence type="ECO:0008006" key="3">
    <source>
        <dbReference type="Google" id="ProtNLM"/>
    </source>
</evidence>
<sequence>MLPGMQIAERYARLAHALDAHRPGFIDGYAGPDAWADRTPRPAADLIREAADLQARVQDVAEPERREWLAAQARAMHTVARIIAGEAVPYAQEVRDLYDIEPTRADLAALDASLQAMDAALPGAGTLEQRRSALRDCVTVPVSDLLRVAEPILVELRTRTQAAFGLPDGEDFQIRLVTDKPWGGYNWPLGNLKSLIELNTDLPVALTGLPDLLAHEGYPGHHTEHATKEARLVRELGWQEHHLQLLNAPECVVSEGVAVNALRTLMTREEERDWLTGDLARVAGLDPQDVQAMLTVNELQANLKGVNAEAAMRLFEDGHPEAEVLDFLRHYGGVDDARARKSLEFITQPTLRAYIFTYPVGAELVKGVLDREGTAGFRRLLREPVTPGQLRG</sequence>
<dbReference type="AlphaFoldDB" id="A0A221SX64"/>
<protein>
    <recommendedName>
        <fullName evidence="3">DUF885 domain-containing protein</fullName>
    </recommendedName>
</protein>
<evidence type="ECO:0000313" key="2">
    <source>
        <dbReference type="Proteomes" id="UP000259030"/>
    </source>
</evidence>
<keyword evidence="2" id="KW-1185">Reference proteome</keyword>
<dbReference type="EMBL" id="CP021081">
    <property type="protein sequence ID" value="ASN81247.1"/>
    <property type="molecule type" value="Genomic_DNA"/>
</dbReference>
<dbReference type="STRING" id="317577.GCA_000419625_01973"/>
<gene>
    <name evidence="1" type="ORF">DFI_09700</name>
</gene>
<proteinExistence type="predicted"/>
<name>A0A221SX64_9DEIO</name>
<accession>A0A221SX64</accession>
<organism evidence="1 2">
    <name type="scientific">Deinococcus ficus</name>
    <dbReference type="NCBI Taxonomy" id="317577"/>
    <lineage>
        <taxon>Bacteria</taxon>
        <taxon>Thermotogati</taxon>
        <taxon>Deinococcota</taxon>
        <taxon>Deinococci</taxon>
        <taxon>Deinococcales</taxon>
        <taxon>Deinococcaceae</taxon>
        <taxon>Deinococcus</taxon>
    </lineage>
</organism>
<dbReference type="KEGG" id="dfc:DFI_09700"/>
<dbReference type="Proteomes" id="UP000259030">
    <property type="component" value="Chromosome"/>
</dbReference>